<keyword evidence="5" id="KW-1185">Reference proteome</keyword>
<keyword evidence="2" id="KW-0732">Signal</keyword>
<protein>
    <submittedName>
        <fullName evidence="4">PQQ-dependent sugar dehydrogenase</fullName>
    </submittedName>
</protein>
<feature type="chain" id="PRO_5039260785" evidence="2">
    <location>
        <begin position="19"/>
        <end position="386"/>
    </location>
</feature>
<name>A0A5R9E143_9ACTN</name>
<dbReference type="InterPro" id="IPR011041">
    <property type="entry name" value="Quinoprot_gluc/sorb_DH_b-prop"/>
</dbReference>
<sequence length="386" mass="40405">MTAVLAAAALMLSTGCSSDGGAGAPADRDGAPSHRASPSATAGGASATAPPAKGSVKVATTLTRDLESPWGLAALPGGDLLVSSRDEGTITRVDAESGRQTVLGSVPGVAPAGEGGLMGLAVSPDFASDNLVYAYFTTASDNRIARMLYDERKPAGQQLGAPDTILRGIPKGRIHNGGRIAFGPDGMLYAGTGETGRTGLAQDRESLGGKILRMTPDGRPVHGNPSADSVVYSYGHRNVQGLAWDSRKRLWASEFGQNTWDELNLIEPGKNYGWPEAEGRAGRSGFVDPVAQWRTEEASPSGIAYAAGSIWMAGLRGERLWRIPLAGTEPAAEPQAFLKEEYGRLRTVLPVEGTAGGRDLWLVTSETDNRGTPAAGDDRILRLRVE</sequence>
<gene>
    <name evidence="4" type="ORF">FEF34_10945</name>
</gene>
<evidence type="ECO:0000313" key="4">
    <source>
        <dbReference type="EMBL" id="TLQ43590.1"/>
    </source>
</evidence>
<accession>A0A5R9E143</accession>
<evidence type="ECO:0000256" key="1">
    <source>
        <dbReference type="SAM" id="MobiDB-lite"/>
    </source>
</evidence>
<organism evidence="4 5">
    <name type="scientific">Streptomyces marianii</name>
    <dbReference type="NCBI Taxonomy" id="1817406"/>
    <lineage>
        <taxon>Bacteria</taxon>
        <taxon>Bacillati</taxon>
        <taxon>Actinomycetota</taxon>
        <taxon>Actinomycetes</taxon>
        <taxon>Kitasatosporales</taxon>
        <taxon>Streptomycetaceae</taxon>
        <taxon>Streptomyces</taxon>
    </lineage>
</organism>
<feature type="compositionally biased region" description="Low complexity" evidence="1">
    <location>
        <begin position="36"/>
        <end position="52"/>
    </location>
</feature>
<dbReference type="OrthoDB" id="9770043at2"/>
<dbReference type="RefSeq" id="WP_138052998.1">
    <property type="nucleotide sequence ID" value="NZ_VAWE01000001.1"/>
</dbReference>
<feature type="signal peptide" evidence="2">
    <location>
        <begin position="1"/>
        <end position="18"/>
    </location>
</feature>
<dbReference type="AlphaFoldDB" id="A0A5R9E143"/>
<dbReference type="Proteomes" id="UP000305921">
    <property type="component" value="Unassembled WGS sequence"/>
</dbReference>
<evidence type="ECO:0000313" key="5">
    <source>
        <dbReference type="Proteomes" id="UP000305921"/>
    </source>
</evidence>
<reference evidence="4 5" key="1">
    <citation type="submission" date="2019-05" db="EMBL/GenBank/DDBJ databases">
        <title>Streptomyces marianii sp. nov., a novel marine actinomycete from southern coast of India.</title>
        <authorList>
            <person name="Iniyan A.M."/>
            <person name="Wink J."/>
            <person name="Ramprasad E."/>
            <person name="Ramana C.V."/>
            <person name="Bunk B."/>
            <person name="Sproer C."/>
            <person name="Joseph F.-J.R.S."/>
            <person name="Vincent S.G.P."/>
        </authorList>
    </citation>
    <scope>NUCLEOTIDE SEQUENCE [LARGE SCALE GENOMIC DNA]</scope>
    <source>
        <strain evidence="4 5">ICN19</strain>
    </source>
</reference>
<proteinExistence type="predicted"/>
<evidence type="ECO:0000256" key="2">
    <source>
        <dbReference type="SAM" id="SignalP"/>
    </source>
</evidence>
<feature type="region of interest" description="Disordered" evidence="1">
    <location>
        <begin position="16"/>
        <end position="54"/>
    </location>
</feature>
<dbReference type="PANTHER" id="PTHR19328">
    <property type="entry name" value="HEDGEHOG-INTERACTING PROTEIN"/>
    <property type="match status" value="1"/>
</dbReference>
<feature type="domain" description="Glucose/Sorbosone dehydrogenase" evidence="3">
    <location>
        <begin position="66"/>
        <end position="368"/>
    </location>
</feature>
<dbReference type="InterPro" id="IPR012938">
    <property type="entry name" value="Glc/Sorbosone_DH"/>
</dbReference>
<dbReference type="EMBL" id="VAWE01000001">
    <property type="protein sequence ID" value="TLQ43590.1"/>
    <property type="molecule type" value="Genomic_DNA"/>
</dbReference>
<dbReference type="InterPro" id="IPR011042">
    <property type="entry name" value="6-blade_b-propeller_TolB-like"/>
</dbReference>
<dbReference type="Gene3D" id="2.120.10.30">
    <property type="entry name" value="TolB, C-terminal domain"/>
    <property type="match status" value="1"/>
</dbReference>
<comment type="caution">
    <text evidence="4">The sequence shown here is derived from an EMBL/GenBank/DDBJ whole genome shotgun (WGS) entry which is preliminary data.</text>
</comment>
<dbReference type="PANTHER" id="PTHR19328:SF13">
    <property type="entry name" value="HIPL1 PROTEIN"/>
    <property type="match status" value="1"/>
</dbReference>
<dbReference type="SUPFAM" id="SSF50952">
    <property type="entry name" value="Soluble quinoprotein glucose dehydrogenase"/>
    <property type="match status" value="1"/>
</dbReference>
<evidence type="ECO:0000259" key="3">
    <source>
        <dbReference type="Pfam" id="PF07995"/>
    </source>
</evidence>
<dbReference type="Pfam" id="PF07995">
    <property type="entry name" value="GSDH"/>
    <property type="match status" value="1"/>
</dbReference>